<protein>
    <recommendedName>
        <fullName evidence="1">Glyoxalase/fosfomycin resistance/dioxygenase domain-containing protein</fullName>
    </recommendedName>
</protein>
<dbReference type="CDD" id="cd06588">
    <property type="entry name" value="PhnB_like"/>
    <property type="match status" value="1"/>
</dbReference>
<evidence type="ECO:0000259" key="1">
    <source>
        <dbReference type="Pfam" id="PF00903"/>
    </source>
</evidence>
<dbReference type="PANTHER" id="PTHR33990:SF1">
    <property type="entry name" value="PROTEIN YJDN"/>
    <property type="match status" value="1"/>
</dbReference>
<organism evidence="2 3">
    <name type="scientific">Microbacterium azadirachtae</name>
    <dbReference type="NCBI Taxonomy" id="582680"/>
    <lineage>
        <taxon>Bacteria</taxon>
        <taxon>Bacillati</taxon>
        <taxon>Actinomycetota</taxon>
        <taxon>Actinomycetes</taxon>
        <taxon>Micrococcales</taxon>
        <taxon>Microbacteriaceae</taxon>
        <taxon>Microbacterium</taxon>
    </lineage>
</organism>
<proteinExistence type="predicted"/>
<feature type="domain" description="Glyoxalase/fosfomycin resistance/dioxygenase" evidence="1">
    <location>
        <begin position="5"/>
        <end position="131"/>
    </location>
</feature>
<name>A0A0F0KGC1_9MICO</name>
<accession>A0A0F0KGC1</accession>
<dbReference type="AlphaFoldDB" id="A0A0F0KGC1"/>
<sequence length="138" mass="14995">MTILNPYISFRGDARAAMEFYQQALGGDLQVMTFGDMPGMVEDEAEQKLVMHSMLTTPGGLVLMASDTPAHYEYKAPQGVSVSLSGTDEAEIRAAWDKLSDGATVTQEFGPAPWGDQFGMLTDRFGIDWMFSAGQSQA</sequence>
<gene>
    <name evidence="2" type="ORF">RL72_02993</name>
</gene>
<keyword evidence="3" id="KW-1185">Reference proteome</keyword>
<dbReference type="Pfam" id="PF00903">
    <property type="entry name" value="Glyoxalase"/>
    <property type="match status" value="1"/>
</dbReference>
<dbReference type="InterPro" id="IPR028973">
    <property type="entry name" value="PhnB-like"/>
</dbReference>
<dbReference type="PATRIC" id="fig|582680.7.peg.3051"/>
<dbReference type="Proteomes" id="UP000033448">
    <property type="component" value="Unassembled WGS sequence"/>
</dbReference>
<dbReference type="Gene3D" id="3.10.180.10">
    <property type="entry name" value="2,3-Dihydroxybiphenyl 1,2-Dioxygenase, domain 1"/>
    <property type="match status" value="1"/>
</dbReference>
<evidence type="ECO:0000313" key="2">
    <source>
        <dbReference type="EMBL" id="KJL19947.1"/>
    </source>
</evidence>
<dbReference type="PANTHER" id="PTHR33990">
    <property type="entry name" value="PROTEIN YJDN-RELATED"/>
    <property type="match status" value="1"/>
</dbReference>
<evidence type="ECO:0000313" key="3">
    <source>
        <dbReference type="Proteomes" id="UP000033448"/>
    </source>
</evidence>
<reference evidence="2 3" key="1">
    <citation type="submission" date="2015-02" db="EMBL/GenBank/DDBJ databases">
        <title>Draft genome sequences of ten Microbacterium spp. with emphasis on heavy metal contaminated environments.</title>
        <authorList>
            <person name="Corretto E."/>
        </authorList>
    </citation>
    <scope>NUCLEOTIDE SEQUENCE [LARGE SCALE GENOMIC DNA]</scope>
    <source>
        <strain evidence="2 3">DSM 23848</strain>
    </source>
</reference>
<dbReference type="InterPro" id="IPR029068">
    <property type="entry name" value="Glyas_Bleomycin-R_OHBP_Dase"/>
</dbReference>
<comment type="caution">
    <text evidence="2">The sequence shown here is derived from an EMBL/GenBank/DDBJ whole genome shotgun (WGS) entry which is preliminary data.</text>
</comment>
<dbReference type="InterPro" id="IPR004360">
    <property type="entry name" value="Glyas_Fos-R_dOase_dom"/>
</dbReference>
<dbReference type="SUPFAM" id="SSF54593">
    <property type="entry name" value="Glyoxalase/Bleomycin resistance protein/Dihydroxybiphenyl dioxygenase"/>
    <property type="match status" value="1"/>
</dbReference>
<dbReference type="OrthoDB" id="9795306at2"/>
<dbReference type="EMBL" id="JYIT01000083">
    <property type="protein sequence ID" value="KJL19947.1"/>
    <property type="molecule type" value="Genomic_DNA"/>
</dbReference>
<dbReference type="RefSeq" id="WP_045251619.1">
    <property type="nucleotide sequence ID" value="NZ_CP099706.1"/>
</dbReference>